<keyword evidence="5" id="KW-0175">Coiled coil</keyword>
<name>A0AAU7CQD4_9BACT</name>
<evidence type="ECO:0000259" key="8">
    <source>
        <dbReference type="PROSITE" id="PS51352"/>
    </source>
</evidence>
<dbReference type="Pfam" id="PF03712">
    <property type="entry name" value="Cu2_monoox_C"/>
    <property type="match status" value="1"/>
</dbReference>
<reference evidence="9" key="1">
    <citation type="submission" date="2024-05" db="EMBL/GenBank/DDBJ databases">
        <title>Planctomycetes of the genus Singulisphaera possess chitinolytic capabilities.</title>
        <authorList>
            <person name="Ivanova A."/>
        </authorList>
    </citation>
    <scope>NUCLEOTIDE SEQUENCE</scope>
    <source>
        <strain evidence="9">Ch08T</strain>
    </source>
</reference>
<dbReference type="GO" id="GO:0009055">
    <property type="term" value="F:electron transfer activity"/>
    <property type="evidence" value="ECO:0007669"/>
    <property type="project" value="InterPro"/>
</dbReference>
<dbReference type="PANTHER" id="PTHR43640">
    <property type="entry name" value="OS07G0260300 PROTEIN"/>
    <property type="match status" value="1"/>
</dbReference>
<dbReference type="GO" id="GO:0005507">
    <property type="term" value="F:copper ion binding"/>
    <property type="evidence" value="ECO:0007669"/>
    <property type="project" value="InterPro"/>
</dbReference>
<protein>
    <submittedName>
        <fullName evidence="9">Redoxin domain-containing protein</fullName>
    </submittedName>
</protein>
<keyword evidence="2 4" id="KW-0408">Iron</keyword>
<dbReference type="InterPro" id="IPR009056">
    <property type="entry name" value="Cyt_c-like_dom"/>
</dbReference>
<keyword evidence="6" id="KW-0732">Signal</keyword>
<feature type="chain" id="PRO_5043795270" evidence="6">
    <location>
        <begin position="27"/>
        <end position="635"/>
    </location>
</feature>
<evidence type="ECO:0000256" key="4">
    <source>
        <dbReference type="PROSITE-ProRule" id="PRU00433"/>
    </source>
</evidence>
<dbReference type="InterPro" id="IPR047262">
    <property type="entry name" value="PRX-like1"/>
</dbReference>
<dbReference type="InterPro" id="IPR024548">
    <property type="entry name" value="Cu2_monoox_C"/>
</dbReference>
<proteinExistence type="predicted"/>
<dbReference type="Pfam" id="PF00578">
    <property type="entry name" value="AhpC-TSA"/>
    <property type="match status" value="1"/>
</dbReference>
<feature type="coiled-coil region" evidence="5">
    <location>
        <begin position="608"/>
        <end position="635"/>
    </location>
</feature>
<gene>
    <name evidence="9" type="ORF">V5E97_17615</name>
</gene>
<feature type="signal peptide" evidence="6">
    <location>
        <begin position="1"/>
        <end position="26"/>
    </location>
</feature>
<dbReference type="GO" id="GO:0016715">
    <property type="term" value="F:oxidoreductase activity, acting on paired donors, with incorporation or reduction of molecular oxygen, reduced ascorbate as one donor, and incorporation of one atom of oxygen"/>
    <property type="evidence" value="ECO:0007669"/>
    <property type="project" value="InterPro"/>
</dbReference>
<dbReference type="EMBL" id="CP155447">
    <property type="protein sequence ID" value="XBH07777.1"/>
    <property type="molecule type" value="Genomic_DNA"/>
</dbReference>
<dbReference type="Gene3D" id="2.60.120.230">
    <property type="match status" value="1"/>
</dbReference>
<dbReference type="InterPro" id="IPR036939">
    <property type="entry name" value="Cu2_ascorb_mOase_N_sf"/>
</dbReference>
<keyword evidence="3" id="KW-1015">Disulfide bond</keyword>
<keyword evidence="4" id="KW-0349">Heme</keyword>
<dbReference type="InterPro" id="IPR036249">
    <property type="entry name" value="Thioredoxin-like_sf"/>
</dbReference>
<evidence type="ECO:0000256" key="3">
    <source>
        <dbReference type="ARBA" id="ARBA00023157"/>
    </source>
</evidence>
<evidence type="ECO:0000313" key="9">
    <source>
        <dbReference type="EMBL" id="XBH07777.1"/>
    </source>
</evidence>
<dbReference type="GO" id="GO:0016209">
    <property type="term" value="F:antioxidant activity"/>
    <property type="evidence" value="ECO:0007669"/>
    <property type="project" value="InterPro"/>
</dbReference>
<evidence type="ECO:0000256" key="6">
    <source>
        <dbReference type="SAM" id="SignalP"/>
    </source>
</evidence>
<accession>A0AAU7CQD4</accession>
<dbReference type="InterPro" id="IPR013766">
    <property type="entry name" value="Thioredoxin_domain"/>
</dbReference>
<keyword evidence="1 4" id="KW-0479">Metal-binding</keyword>
<evidence type="ECO:0000256" key="2">
    <source>
        <dbReference type="ARBA" id="ARBA00023004"/>
    </source>
</evidence>
<dbReference type="AlphaFoldDB" id="A0AAU7CQD4"/>
<organism evidence="9">
    <name type="scientific">Singulisphaera sp. Ch08</name>
    <dbReference type="NCBI Taxonomy" id="3120278"/>
    <lineage>
        <taxon>Bacteria</taxon>
        <taxon>Pseudomonadati</taxon>
        <taxon>Planctomycetota</taxon>
        <taxon>Planctomycetia</taxon>
        <taxon>Isosphaerales</taxon>
        <taxon>Isosphaeraceae</taxon>
        <taxon>Singulisphaera</taxon>
    </lineage>
</organism>
<feature type="domain" description="Cytochrome c" evidence="7">
    <location>
        <begin position="208"/>
        <end position="294"/>
    </location>
</feature>
<dbReference type="RefSeq" id="WP_406700617.1">
    <property type="nucleotide sequence ID" value="NZ_CP155447.1"/>
</dbReference>
<evidence type="ECO:0000256" key="5">
    <source>
        <dbReference type="SAM" id="Coils"/>
    </source>
</evidence>
<dbReference type="PROSITE" id="PS51007">
    <property type="entry name" value="CYTC"/>
    <property type="match status" value="1"/>
</dbReference>
<dbReference type="Gene3D" id="2.60.120.310">
    <property type="entry name" value="Copper type II, ascorbate-dependent monooxygenase, N-terminal domain"/>
    <property type="match status" value="1"/>
</dbReference>
<evidence type="ECO:0000256" key="1">
    <source>
        <dbReference type="ARBA" id="ARBA00022723"/>
    </source>
</evidence>
<dbReference type="PANTHER" id="PTHR43640:SF1">
    <property type="entry name" value="THIOREDOXIN-DEPENDENT PEROXIREDOXIN"/>
    <property type="match status" value="1"/>
</dbReference>
<feature type="domain" description="Thioredoxin" evidence="8">
    <location>
        <begin position="28"/>
        <end position="183"/>
    </location>
</feature>
<dbReference type="PROSITE" id="PS51352">
    <property type="entry name" value="THIOREDOXIN_2"/>
    <property type="match status" value="1"/>
</dbReference>
<dbReference type="InterPro" id="IPR000866">
    <property type="entry name" value="AhpC/TSA"/>
</dbReference>
<evidence type="ECO:0000259" key="7">
    <source>
        <dbReference type="PROSITE" id="PS51007"/>
    </source>
</evidence>
<dbReference type="GO" id="GO:0020037">
    <property type="term" value="F:heme binding"/>
    <property type="evidence" value="ECO:0007669"/>
    <property type="project" value="InterPro"/>
</dbReference>
<dbReference type="SUPFAM" id="SSF52833">
    <property type="entry name" value="Thioredoxin-like"/>
    <property type="match status" value="1"/>
</dbReference>
<sequence length="635" mass="69837">MHDSRIFTRSMLGIGLACLAMTWCFAGDEASPPAAEVALPTMRGPDGQIVNLTAPRGGISALIFYSSECPISNAYSPELNRLRSEFPTESVKIVGVCVDHDLSSADLMAHAKDFDLKFPVVQDRGGAIATTLGAAVTPEAFVVDERGRILYHGRIDDQYAARQKKNANPKVSELRDAIVAVLEKRKVAIAHVPAVGCPIPKPIPTVTAPTYAGEVASILQKNCQECHRRGQVGPFSLETYEQARKRASDIATIAEERKMPPWKPDPHVGPGLKNDRSLSTDEIATLTAWAEAGAPLGDPERVPPSPNFPEDWALGTPDLVLALDEDFSIPADGDDIYRCFVLPTNLPKDVYVSAIEYRPGNRRVVHHMLGYVDVSGEGRKKDKAEPGQGYSCFSGPGIEIDGDMGGWAPGNEPSHLPEGLGRSLPSRADVVVQIHYHPSGKPETDRSRIGLHFSKKPVRQILHWNAAIKFDLKIPANDRNFKAEAAWPVPVDLQAWAVTPHMHLLGKNMSMSLKFPDGRIQELIKIGDWDFGWQNSYFFKEPITLPKGTVLKVVAHFDNSADNPRNPNHPPKDVAWGEATTDEMCIGFIAVTKKGQDLTRAGEKDDLHDLFKAQIKEFEKKMKEQEAKNRKQASK</sequence>
<dbReference type="SUPFAM" id="SSF49742">
    <property type="entry name" value="PHM/PNGase F"/>
    <property type="match status" value="2"/>
</dbReference>
<dbReference type="InterPro" id="IPR014784">
    <property type="entry name" value="Cu2_ascorb_mOase-like_C"/>
</dbReference>
<dbReference type="Gene3D" id="3.40.30.10">
    <property type="entry name" value="Glutaredoxin"/>
    <property type="match status" value="1"/>
</dbReference>
<dbReference type="InterPro" id="IPR008977">
    <property type="entry name" value="PHM/PNGase_F_dom_sf"/>
</dbReference>